<dbReference type="SUPFAM" id="SSF52091">
    <property type="entry name" value="SpoIIaa-like"/>
    <property type="match status" value="1"/>
</dbReference>
<evidence type="ECO:0000259" key="1">
    <source>
        <dbReference type="PROSITE" id="PS50801"/>
    </source>
</evidence>
<dbReference type="Proteomes" id="UP000007383">
    <property type="component" value="Chromosome"/>
</dbReference>
<proteinExistence type="predicted"/>
<dbReference type="InterPro" id="IPR002645">
    <property type="entry name" value="STAS_dom"/>
</dbReference>
<evidence type="ECO:0000313" key="3">
    <source>
        <dbReference type="Proteomes" id="UP000007383"/>
    </source>
</evidence>
<dbReference type="InterPro" id="IPR036513">
    <property type="entry name" value="STAS_dom_sf"/>
</dbReference>
<keyword evidence="3" id="KW-1185">Reference proteome</keyword>
<dbReference type="AlphaFoldDB" id="H9UK82"/>
<protein>
    <recommendedName>
        <fullName evidence="1">STAS domain-containing protein</fullName>
    </recommendedName>
</protein>
<dbReference type="KEGG" id="sfc:Spiaf_1870"/>
<dbReference type="PROSITE" id="PS50801">
    <property type="entry name" value="STAS"/>
    <property type="match status" value="1"/>
</dbReference>
<dbReference type="Gene3D" id="3.30.750.24">
    <property type="entry name" value="STAS domain"/>
    <property type="match status" value="1"/>
</dbReference>
<dbReference type="HOGENOM" id="CLU_2144242_0_0_12"/>
<sequence>MSKTMKVVNLPKDLTIEHVSRVWQELPANPKKQHIIILQIGEVDTVDAAGLQLIAAVLQWGRQHNLQVEFSGAVTAPLEIALLSAGFCREVPSEGQQLRSYLLSTVGGKYAG</sequence>
<dbReference type="PATRIC" id="fig|889378.3.peg.1859"/>
<name>H9UK82_SPIAZ</name>
<dbReference type="STRING" id="889378.Spiaf_1870"/>
<dbReference type="OrthoDB" id="9967483at2"/>
<evidence type="ECO:0000313" key="2">
    <source>
        <dbReference type="EMBL" id="AFG37925.1"/>
    </source>
</evidence>
<reference evidence="3" key="1">
    <citation type="journal article" date="2013" name="Stand. Genomic Sci.">
        <title>Complete genome sequence of the halophilic bacterium Spirochaeta africana type strain (Z-7692(T)) from the alkaline Lake Magadi in the East African Rift.</title>
        <authorList>
            <person name="Liolos K."/>
            <person name="Abt B."/>
            <person name="Scheuner C."/>
            <person name="Teshima H."/>
            <person name="Held B."/>
            <person name="Lapidus A."/>
            <person name="Nolan M."/>
            <person name="Lucas S."/>
            <person name="Deshpande S."/>
            <person name="Cheng J.F."/>
            <person name="Tapia R."/>
            <person name="Goodwin L.A."/>
            <person name="Pitluck S."/>
            <person name="Pagani I."/>
            <person name="Ivanova N."/>
            <person name="Mavromatis K."/>
            <person name="Mikhailova N."/>
            <person name="Huntemann M."/>
            <person name="Pati A."/>
            <person name="Chen A."/>
            <person name="Palaniappan K."/>
            <person name="Land M."/>
            <person name="Rohde M."/>
            <person name="Tindall B.J."/>
            <person name="Detter J.C."/>
            <person name="Goker M."/>
            <person name="Bristow J."/>
            <person name="Eisen J.A."/>
            <person name="Markowitz V."/>
            <person name="Hugenholtz P."/>
            <person name="Woyke T."/>
            <person name="Klenk H.P."/>
            <person name="Kyrpides N.C."/>
        </authorList>
    </citation>
    <scope>NUCLEOTIDE SEQUENCE</scope>
    <source>
        <strain evidence="3">ATCC 700263 / DSM 8902 / Z-7692</strain>
    </source>
</reference>
<organism evidence="2 3">
    <name type="scientific">Spirochaeta africana (strain ATCC 700263 / DSM 8902 / Z-7692)</name>
    <dbReference type="NCBI Taxonomy" id="889378"/>
    <lineage>
        <taxon>Bacteria</taxon>
        <taxon>Pseudomonadati</taxon>
        <taxon>Spirochaetota</taxon>
        <taxon>Spirochaetia</taxon>
        <taxon>Spirochaetales</taxon>
        <taxon>Spirochaetaceae</taxon>
        <taxon>Spirochaeta</taxon>
    </lineage>
</organism>
<dbReference type="EMBL" id="CP003282">
    <property type="protein sequence ID" value="AFG37925.1"/>
    <property type="molecule type" value="Genomic_DNA"/>
</dbReference>
<feature type="domain" description="STAS" evidence="1">
    <location>
        <begin position="1"/>
        <end position="87"/>
    </location>
</feature>
<accession>H9UK82</accession>
<dbReference type="RefSeq" id="WP_014455908.1">
    <property type="nucleotide sequence ID" value="NC_017098.1"/>
</dbReference>
<gene>
    <name evidence="2" type="ordered locus">Spiaf_1870</name>
</gene>